<proteinExistence type="predicted"/>
<dbReference type="PANTHER" id="PTHR37984">
    <property type="entry name" value="PROTEIN CBG26694"/>
    <property type="match status" value="1"/>
</dbReference>
<gene>
    <name evidence="3" type="ORF">OKA104_LOCUS43208</name>
</gene>
<protein>
    <recommendedName>
        <fullName evidence="2">Reverse transcriptase/retrotransposon-derived protein RNase H-like domain-containing protein</fullName>
    </recommendedName>
</protein>
<dbReference type="Proteomes" id="UP000663881">
    <property type="component" value="Unassembled WGS sequence"/>
</dbReference>
<evidence type="ECO:0000259" key="2">
    <source>
        <dbReference type="Pfam" id="PF17919"/>
    </source>
</evidence>
<keyword evidence="1" id="KW-0511">Multifunctional enzyme</keyword>
<accession>A0A820E624</accession>
<dbReference type="InterPro" id="IPR050951">
    <property type="entry name" value="Retrovirus_Pol_polyprotein"/>
</dbReference>
<dbReference type="Pfam" id="PF17919">
    <property type="entry name" value="RT_RNaseH_2"/>
    <property type="match status" value="1"/>
</dbReference>
<dbReference type="EMBL" id="CAJOAY010011873">
    <property type="protein sequence ID" value="CAF4243519.1"/>
    <property type="molecule type" value="Genomic_DNA"/>
</dbReference>
<dbReference type="PANTHER" id="PTHR37984:SF5">
    <property type="entry name" value="PROTEIN NYNRIN-LIKE"/>
    <property type="match status" value="1"/>
</dbReference>
<feature type="domain" description="Reverse transcriptase/retrotransposon-derived protein RNase H-like" evidence="2">
    <location>
        <begin position="30"/>
        <end position="126"/>
    </location>
</feature>
<evidence type="ECO:0000313" key="3">
    <source>
        <dbReference type="EMBL" id="CAF4243519.1"/>
    </source>
</evidence>
<organism evidence="3 4">
    <name type="scientific">Adineta steineri</name>
    <dbReference type="NCBI Taxonomy" id="433720"/>
    <lineage>
        <taxon>Eukaryota</taxon>
        <taxon>Metazoa</taxon>
        <taxon>Spiralia</taxon>
        <taxon>Gnathifera</taxon>
        <taxon>Rotifera</taxon>
        <taxon>Eurotatoria</taxon>
        <taxon>Bdelloidea</taxon>
        <taxon>Adinetida</taxon>
        <taxon>Adinetidae</taxon>
        <taxon>Adineta</taxon>
    </lineage>
</organism>
<name>A0A820E624_9BILA</name>
<dbReference type="FunFam" id="3.10.20.370:FF:000001">
    <property type="entry name" value="Retrovirus-related Pol polyprotein from transposon 17.6-like protein"/>
    <property type="match status" value="1"/>
</dbReference>
<comment type="caution">
    <text evidence="3">The sequence shown here is derived from an EMBL/GenBank/DDBJ whole genome shotgun (WGS) entry which is preliminary data.</text>
</comment>
<dbReference type="CDD" id="cd09274">
    <property type="entry name" value="RNase_HI_RT_Ty3"/>
    <property type="match status" value="1"/>
</dbReference>
<sequence>MKHIAEPLRKLVPTTRTQQKKRQKTKITLDDDEIKAFEGLKRFLTSDLVLRLPNNRFPFKVQTDASDEGIGAVLLQIYPEGDRPIANLSKKFTQAQRKWSPMEQECYAFICALDKWHNYLSGIKFKWETDHKALTQLNQKARINKRCER</sequence>
<dbReference type="AlphaFoldDB" id="A0A820E624"/>
<dbReference type="SUPFAM" id="SSF56672">
    <property type="entry name" value="DNA/RNA polymerases"/>
    <property type="match status" value="1"/>
</dbReference>
<dbReference type="InterPro" id="IPR041577">
    <property type="entry name" value="RT_RNaseH_2"/>
</dbReference>
<dbReference type="GO" id="GO:0003824">
    <property type="term" value="F:catalytic activity"/>
    <property type="evidence" value="ECO:0007669"/>
    <property type="project" value="UniProtKB-KW"/>
</dbReference>
<evidence type="ECO:0000313" key="4">
    <source>
        <dbReference type="Proteomes" id="UP000663881"/>
    </source>
</evidence>
<dbReference type="Gene3D" id="3.10.20.370">
    <property type="match status" value="1"/>
</dbReference>
<evidence type="ECO:0000256" key="1">
    <source>
        <dbReference type="ARBA" id="ARBA00023268"/>
    </source>
</evidence>
<reference evidence="3" key="1">
    <citation type="submission" date="2021-02" db="EMBL/GenBank/DDBJ databases">
        <authorList>
            <person name="Nowell W R."/>
        </authorList>
    </citation>
    <scope>NUCLEOTIDE SEQUENCE</scope>
</reference>
<dbReference type="InterPro" id="IPR043502">
    <property type="entry name" value="DNA/RNA_pol_sf"/>
</dbReference>